<dbReference type="PROSITE" id="PS50928">
    <property type="entry name" value="ABC_TM1"/>
    <property type="match status" value="1"/>
</dbReference>
<evidence type="ECO:0000256" key="4">
    <source>
        <dbReference type="ARBA" id="ARBA00023136"/>
    </source>
</evidence>
<gene>
    <name evidence="6" type="ORF">JP09_001435</name>
</gene>
<name>A0A2P5P8G4_9CHLR</name>
<sequence length="237" mass="25577">MEIWQGLQRAIELIFSLDPEVLEITRRSLTISATASVIAAFVSLPLGSVIFHNTFPGKGFLISVINTLFSLPTVLVGLFVFLLFSRAGPLGQFGILFTPTVMVIGQILLVTPLMLGLVISALSGVDRQAKETAVALGANRWQMGTLIIKEARYAIFTAFILGFGRAISEVGLALMVGGNIRGFTRVLTTTISLETSKGDIELSMALGIILLAIALVINLALSWLQQRSSLIRSRMVE</sequence>
<dbReference type="InterPro" id="IPR035906">
    <property type="entry name" value="MetI-like_sf"/>
</dbReference>
<keyword evidence="2 5" id="KW-0812">Transmembrane</keyword>
<dbReference type="GO" id="GO:0055085">
    <property type="term" value="P:transmembrane transport"/>
    <property type="evidence" value="ECO:0007669"/>
    <property type="project" value="InterPro"/>
</dbReference>
<proteinExistence type="inferred from homology"/>
<evidence type="ECO:0000256" key="3">
    <source>
        <dbReference type="ARBA" id="ARBA00022989"/>
    </source>
</evidence>
<feature type="transmembrane region" description="Helical" evidence="5">
    <location>
        <begin position="202"/>
        <end position="224"/>
    </location>
</feature>
<dbReference type="GO" id="GO:0005886">
    <property type="term" value="C:plasma membrane"/>
    <property type="evidence" value="ECO:0007669"/>
    <property type="project" value="UniProtKB-SubCell"/>
</dbReference>
<dbReference type="PANTHER" id="PTHR43632">
    <property type="entry name" value="PERMEASE COMPONENT OF TUNGSTATE ABC TRANSPORTER"/>
    <property type="match status" value="1"/>
</dbReference>
<feature type="transmembrane region" description="Helical" evidence="5">
    <location>
        <begin position="60"/>
        <end position="84"/>
    </location>
</feature>
<dbReference type="Pfam" id="PF00528">
    <property type="entry name" value="BPD_transp_1"/>
    <property type="match status" value="1"/>
</dbReference>
<reference evidence="6 7" key="1">
    <citation type="journal article" date="2017" name="ISME J.">
        <title>Grape pomace compost harbors organohalide-respiring Dehalogenimonas species with novel reductive dehalogenase genes.</title>
        <authorList>
            <person name="Yang Y."/>
            <person name="Higgins S.A."/>
            <person name="Yan J."/>
            <person name="Simsir B."/>
            <person name="Chourey K."/>
            <person name="Iyer R."/>
            <person name="Hettich R.L."/>
            <person name="Baldwin B."/>
            <person name="Ogles D.M."/>
            <person name="Loffler F.E."/>
        </authorList>
    </citation>
    <scope>NUCLEOTIDE SEQUENCE [LARGE SCALE GENOMIC DNA]</scope>
    <source>
        <strain evidence="6 7">GP</strain>
    </source>
</reference>
<dbReference type="PANTHER" id="PTHR43632:SF1">
    <property type="entry name" value="PERMEASE COMPONENT OF TUNGSTATE ABC TRANSPORTER"/>
    <property type="match status" value="1"/>
</dbReference>
<protein>
    <submittedName>
        <fullName evidence="6">ABC transporter permease</fullName>
    </submittedName>
</protein>
<dbReference type="AlphaFoldDB" id="A0A2P5P8G4"/>
<dbReference type="OrthoDB" id="9781724at2"/>
<dbReference type="InterPro" id="IPR049783">
    <property type="entry name" value="ABC_perm_TupB-like"/>
</dbReference>
<dbReference type="SUPFAM" id="SSF161098">
    <property type="entry name" value="MetI-like"/>
    <property type="match status" value="1"/>
</dbReference>
<feature type="transmembrane region" description="Helical" evidence="5">
    <location>
        <begin position="96"/>
        <end position="122"/>
    </location>
</feature>
<keyword evidence="3 5" id="KW-1133">Transmembrane helix</keyword>
<keyword evidence="4 5" id="KW-0472">Membrane</keyword>
<dbReference type="CDD" id="cd06261">
    <property type="entry name" value="TM_PBP2"/>
    <property type="match status" value="1"/>
</dbReference>
<dbReference type="Proteomes" id="UP000235653">
    <property type="component" value="Unassembled WGS sequence"/>
</dbReference>
<keyword evidence="5" id="KW-0813">Transport</keyword>
<dbReference type="EMBL" id="JQAN02000006">
    <property type="protein sequence ID" value="PPD58576.1"/>
    <property type="molecule type" value="Genomic_DNA"/>
</dbReference>
<keyword evidence="7" id="KW-1185">Reference proteome</keyword>
<feature type="transmembrane region" description="Helical" evidence="5">
    <location>
        <begin position="29"/>
        <end position="51"/>
    </location>
</feature>
<evidence type="ECO:0000313" key="7">
    <source>
        <dbReference type="Proteomes" id="UP000235653"/>
    </source>
</evidence>
<evidence type="ECO:0000256" key="5">
    <source>
        <dbReference type="RuleBase" id="RU363032"/>
    </source>
</evidence>
<dbReference type="Gene3D" id="1.10.3720.10">
    <property type="entry name" value="MetI-like"/>
    <property type="match status" value="1"/>
</dbReference>
<comment type="similarity">
    <text evidence="5">Belongs to the binding-protein-dependent transport system permease family.</text>
</comment>
<evidence type="ECO:0000313" key="6">
    <source>
        <dbReference type="EMBL" id="PPD58576.1"/>
    </source>
</evidence>
<evidence type="ECO:0000256" key="2">
    <source>
        <dbReference type="ARBA" id="ARBA00022692"/>
    </source>
</evidence>
<accession>A0A2P5P8G4</accession>
<comment type="subcellular location">
    <subcellularLocation>
        <location evidence="5">Cell membrane</location>
        <topology evidence="5">Multi-pass membrane protein</topology>
    </subcellularLocation>
    <subcellularLocation>
        <location evidence="1">Membrane</location>
        <topology evidence="1">Multi-pass membrane protein</topology>
    </subcellularLocation>
</comment>
<feature type="transmembrane region" description="Helical" evidence="5">
    <location>
        <begin position="153"/>
        <end position="176"/>
    </location>
</feature>
<evidence type="ECO:0000256" key="1">
    <source>
        <dbReference type="ARBA" id="ARBA00004141"/>
    </source>
</evidence>
<dbReference type="RefSeq" id="WP_102330060.1">
    <property type="nucleotide sequence ID" value="NZ_CP058566.2"/>
</dbReference>
<dbReference type="InterPro" id="IPR000515">
    <property type="entry name" value="MetI-like"/>
</dbReference>
<dbReference type="NCBIfam" id="NF038017">
    <property type="entry name" value="ABC_perm1"/>
    <property type="match status" value="1"/>
</dbReference>
<organism evidence="6 7">
    <name type="scientific">Dehalogenimonas etheniformans</name>
    <dbReference type="NCBI Taxonomy" id="1536648"/>
    <lineage>
        <taxon>Bacteria</taxon>
        <taxon>Bacillati</taxon>
        <taxon>Chloroflexota</taxon>
        <taxon>Dehalococcoidia</taxon>
        <taxon>Dehalococcoidales</taxon>
        <taxon>Dehalococcoidaceae</taxon>
        <taxon>Dehalogenimonas</taxon>
    </lineage>
</organism>
<comment type="caution">
    <text evidence="6">The sequence shown here is derived from an EMBL/GenBank/DDBJ whole genome shotgun (WGS) entry which is preliminary data.</text>
</comment>